<evidence type="ECO:0000313" key="2">
    <source>
        <dbReference type="Proteomes" id="UP000233837"/>
    </source>
</evidence>
<name>A0A2I0W8Q8_9ASPA</name>
<gene>
    <name evidence="1" type="ORF">MA16_Dca007411</name>
</gene>
<keyword evidence="2" id="KW-1185">Reference proteome</keyword>
<sequence length="223" mass="24093">MNIAENVVVFEGVNPAISNSNLIQLDSVVVLEGVALVAQVSRLGSSEVGVLNCGLNSKPDLSFADNMSAPCDLAMNDVPCMGAELSGSPIYPTQNLIGFVVSSPMVVESPDVVSSFVNLALNMQFLDQSDLTPNDGFEGNVNFINILISVMSNIEMKAHMAEFRKNSILCQTDWLILENSLSSSSGGEEMNFQDFKEEIIECSIYRDFSNAGGKKHKSKGKKK</sequence>
<organism evidence="1 2">
    <name type="scientific">Dendrobium catenatum</name>
    <dbReference type="NCBI Taxonomy" id="906689"/>
    <lineage>
        <taxon>Eukaryota</taxon>
        <taxon>Viridiplantae</taxon>
        <taxon>Streptophyta</taxon>
        <taxon>Embryophyta</taxon>
        <taxon>Tracheophyta</taxon>
        <taxon>Spermatophyta</taxon>
        <taxon>Magnoliopsida</taxon>
        <taxon>Liliopsida</taxon>
        <taxon>Asparagales</taxon>
        <taxon>Orchidaceae</taxon>
        <taxon>Epidendroideae</taxon>
        <taxon>Malaxideae</taxon>
        <taxon>Dendrobiinae</taxon>
        <taxon>Dendrobium</taxon>
    </lineage>
</organism>
<dbReference type="AlphaFoldDB" id="A0A2I0W8Q8"/>
<evidence type="ECO:0000313" key="1">
    <source>
        <dbReference type="EMBL" id="PKU72047.1"/>
    </source>
</evidence>
<protein>
    <submittedName>
        <fullName evidence="1">Uncharacterized protein</fullName>
    </submittedName>
</protein>
<dbReference type="Proteomes" id="UP000233837">
    <property type="component" value="Unassembled WGS sequence"/>
</dbReference>
<dbReference type="EMBL" id="KZ502845">
    <property type="protein sequence ID" value="PKU72047.1"/>
    <property type="molecule type" value="Genomic_DNA"/>
</dbReference>
<proteinExistence type="predicted"/>
<reference evidence="1 2" key="2">
    <citation type="journal article" date="2017" name="Nature">
        <title>The Apostasia genome and the evolution of orchids.</title>
        <authorList>
            <person name="Zhang G.Q."/>
            <person name="Liu K.W."/>
            <person name="Li Z."/>
            <person name="Lohaus R."/>
            <person name="Hsiao Y.Y."/>
            <person name="Niu S.C."/>
            <person name="Wang J.Y."/>
            <person name="Lin Y.C."/>
            <person name="Xu Q."/>
            <person name="Chen L.J."/>
            <person name="Yoshida K."/>
            <person name="Fujiwara S."/>
            <person name="Wang Z.W."/>
            <person name="Zhang Y.Q."/>
            <person name="Mitsuda N."/>
            <person name="Wang M."/>
            <person name="Liu G.H."/>
            <person name="Pecoraro L."/>
            <person name="Huang H.X."/>
            <person name="Xiao X.J."/>
            <person name="Lin M."/>
            <person name="Wu X.Y."/>
            <person name="Wu W.L."/>
            <person name="Chen Y.Y."/>
            <person name="Chang S.B."/>
            <person name="Sakamoto S."/>
            <person name="Ohme-Takagi M."/>
            <person name="Yagi M."/>
            <person name="Zeng S.J."/>
            <person name="Shen C.Y."/>
            <person name="Yeh C.M."/>
            <person name="Luo Y.B."/>
            <person name="Tsai W.C."/>
            <person name="Van de Peer Y."/>
            <person name="Liu Z.J."/>
        </authorList>
    </citation>
    <scope>NUCLEOTIDE SEQUENCE [LARGE SCALE GENOMIC DNA]</scope>
    <source>
        <tissue evidence="1">The whole plant</tissue>
    </source>
</reference>
<reference evidence="1 2" key="1">
    <citation type="journal article" date="2016" name="Sci. Rep.">
        <title>The Dendrobium catenatum Lindl. genome sequence provides insights into polysaccharide synthase, floral development and adaptive evolution.</title>
        <authorList>
            <person name="Zhang G.Q."/>
            <person name="Xu Q."/>
            <person name="Bian C."/>
            <person name="Tsai W.C."/>
            <person name="Yeh C.M."/>
            <person name="Liu K.W."/>
            <person name="Yoshida K."/>
            <person name="Zhang L.S."/>
            <person name="Chang S.B."/>
            <person name="Chen F."/>
            <person name="Shi Y."/>
            <person name="Su Y.Y."/>
            <person name="Zhang Y.Q."/>
            <person name="Chen L.J."/>
            <person name="Yin Y."/>
            <person name="Lin M."/>
            <person name="Huang H."/>
            <person name="Deng H."/>
            <person name="Wang Z.W."/>
            <person name="Zhu S.L."/>
            <person name="Zhao X."/>
            <person name="Deng C."/>
            <person name="Niu S.C."/>
            <person name="Huang J."/>
            <person name="Wang M."/>
            <person name="Liu G.H."/>
            <person name="Yang H.J."/>
            <person name="Xiao X.J."/>
            <person name="Hsiao Y.Y."/>
            <person name="Wu W.L."/>
            <person name="Chen Y.Y."/>
            <person name="Mitsuda N."/>
            <person name="Ohme-Takagi M."/>
            <person name="Luo Y.B."/>
            <person name="Van de Peer Y."/>
            <person name="Liu Z.J."/>
        </authorList>
    </citation>
    <scope>NUCLEOTIDE SEQUENCE [LARGE SCALE GENOMIC DNA]</scope>
    <source>
        <tissue evidence="1">The whole plant</tissue>
    </source>
</reference>
<accession>A0A2I0W8Q8</accession>